<feature type="transmembrane region" description="Helical" evidence="6">
    <location>
        <begin position="255"/>
        <end position="273"/>
    </location>
</feature>
<dbReference type="GO" id="GO:0005886">
    <property type="term" value="C:plasma membrane"/>
    <property type="evidence" value="ECO:0007669"/>
    <property type="project" value="UniProtKB-SubCell"/>
</dbReference>
<feature type="transmembrane region" description="Helical" evidence="6">
    <location>
        <begin position="128"/>
        <end position="147"/>
    </location>
</feature>
<dbReference type="OrthoDB" id="1016056at2"/>
<dbReference type="PANTHER" id="PTHR39087:SF2">
    <property type="entry name" value="UPF0104 MEMBRANE PROTEIN MJ1595"/>
    <property type="match status" value="1"/>
</dbReference>
<keyword evidence="8" id="KW-1185">Reference proteome</keyword>
<protein>
    <submittedName>
        <fullName evidence="7">Uncharacterized membrane protein YbhN, UPF0104 family</fullName>
    </submittedName>
</protein>
<dbReference type="EMBL" id="FOZZ01000001">
    <property type="protein sequence ID" value="SFS34508.1"/>
    <property type="molecule type" value="Genomic_DNA"/>
</dbReference>
<gene>
    <name evidence="7" type="ORF">SAMN05660206_101253</name>
</gene>
<evidence type="ECO:0000256" key="2">
    <source>
        <dbReference type="ARBA" id="ARBA00022475"/>
    </source>
</evidence>
<keyword evidence="2" id="KW-1003">Cell membrane</keyword>
<reference evidence="7 8" key="1">
    <citation type="submission" date="2016-10" db="EMBL/GenBank/DDBJ databases">
        <authorList>
            <person name="de Groot N.N."/>
        </authorList>
    </citation>
    <scope>NUCLEOTIDE SEQUENCE [LARGE SCALE GENOMIC DNA]</scope>
    <source>
        <strain evidence="7 8">DSM 22789</strain>
    </source>
</reference>
<organism evidence="7 8">
    <name type="scientific">Sphingobacterium wenxiniae</name>
    <dbReference type="NCBI Taxonomy" id="683125"/>
    <lineage>
        <taxon>Bacteria</taxon>
        <taxon>Pseudomonadati</taxon>
        <taxon>Bacteroidota</taxon>
        <taxon>Sphingobacteriia</taxon>
        <taxon>Sphingobacteriales</taxon>
        <taxon>Sphingobacteriaceae</taxon>
        <taxon>Sphingobacterium</taxon>
    </lineage>
</organism>
<keyword evidence="3 6" id="KW-0812">Transmembrane</keyword>
<keyword evidence="5 6" id="KW-0472">Membrane</keyword>
<dbReference type="InterPro" id="IPR022791">
    <property type="entry name" value="L-PG_synthase/AglD"/>
</dbReference>
<evidence type="ECO:0000256" key="6">
    <source>
        <dbReference type="SAM" id="Phobius"/>
    </source>
</evidence>
<keyword evidence="4 6" id="KW-1133">Transmembrane helix</keyword>
<evidence type="ECO:0000256" key="3">
    <source>
        <dbReference type="ARBA" id="ARBA00022692"/>
    </source>
</evidence>
<evidence type="ECO:0000256" key="4">
    <source>
        <dbReference type="ARBA" id="ARBA00022989"/>
    </source>
</evidence>
<comment type="subcellular location">
    <subcellularLocation>
        <location evidence="1">Cell membrane</location>
        <topology evidence="1">Multi-pass membrane protein</topology>
    </subcellularLocation>
</comment>
<evidence type="ECO:0000256" key="5">
    <source>
        <dbReference type="ARBA" id="ARBA00023136"/>
    </source>
</evidence>
<name>A0A1I6P343_9SPHI</name>
<evidence type="ECO:0000256" key="1">
    <source>
        <dbReference type="ARBA" id="ARBA00004651"/>
    </source>
</evidence>
<feature type="transmembrane region" description="Helical" evidence="6">
    <location>
        <begin position="42"/>
        <end position="66"/>
    </location>
</feature>
<feature type="transmembrane region" description="Helical" evidence="6">
    <location>
        <begin position="307"/>
        <end position="323"/>
    </location>
</feature>
<dbReference type="RefSeq" id="WP_093363338.1">
    <property type="nucleotide sequence ID" value="NZ_FOZZ01000001.1"/>
</dbReference>
<feature type="transmembrane region" description="Helical" evidence="6">
    <location>
        <begin position="12"/>
        <end position="30"/>
    </location>
</feature>
<proteinExistence type="predicted"/>
<feature type="transmembrane region" description="Helical" evidence="6">
    <location>
        <begin position="159"/>
        <end position="179"/>
    </location>
</feature>
<dbReference type="Pfam" id="PF03706">
    <property type="entry name" value="LPG_synthase_TM"/>
    <property type="match status" value="1"/>
</dbReference>
<sequence>MARRLISTRILRLLVIAAIFVSITIFIVQVDFRMVFAELTKIGWKFFMLIGVTFVAYLLGTLGWWVCLGTQRRKITVTRLFMIRQVGETVGLYNPTSVIGGDVLKNELLKPYGISTELTTRSIVGSRITAVLSQLLLLTLAIIWLMSNMDWTSSAYVKYGLWFFLNLLIVGQIVLFFWLSRTSKTTGANVEEGGCFRRWVYKVRDLAVQARCFYQQQSVNFWLSYLLFALHWLVGSMEFYYILSFLGYNIPLMESLLLDMGVIAVKSLGAFIPGQLGIEELGNKLVLAVIGIQAVSVWLVVSVLRRARQVFWIFIGIICYVLVRKPDTLKLFNYGNPVRQS</sequence>
<feature type="transmembrane region" description="Helical" evidence="6">
    <location>
        <begin position="285"/>
        <end position="301"/>
    </location>
</feature>
<feature type="transmembrane region" description="Helical" evidence="6">
    <location>
        <begin position="221"/>
        <end position="243"/>
    </location>
</feature>
<accession>A0A1I6P343</accession>
<dbReference type="STRING" id="683125.SAMN05660206_101253"/>
<evidence type="ECO:0000313" key="7">
    <source>
        <dbReference type="EMBL" id="SFS34508.1"/>
    </source>
</evidence>
<dbReference type="AlphaFoldDB" id="A0A1I6P343"/>
<dbReference type="PANTHER" id="PTHR39087">
    <property type="entry name" value="UPF0104 MEMBRANE PROTEIN MJ1595"/>
    <property type="match status" value="1"/>
</dbReference>
<evidence type="ECO:0000313" key="8">
    <source>
        <dbReference type="Proteomes" id="UP000198785"/>
    </source>
</evidence>
<dbReference type="Proteomes" id="UP000198785">
    <property type="component" value="Unassembled WGS sequence"/>
</dbReference>